<dbReference type="Proteomes" id="UP001050975">
    <property type="component" value="Unassembled WGS sequence"/>
</dbReference>
<evidence type="ECO:0000256" key="1">
    <source>
        <dbReference type="SAM" id="Phobius"/>
    </source>
</evidence>
<evidence type="ECO:0000313" key="2">
    <source>
        <dbReference type="EMBL" id="GET43407.1"/>
    </source>
</evidence>
<sequence>MQTTFMKILAQPNQHLKNDGEDVIQGLTKMMFLHGKIGILLCILSYLIATK</sequence>
<keyword evidence="1" id="KW-1133">Transmembrane helix</keyword>
<keyword evidence="1" id="KW-0472">Membrane</keyword>
<evidence type="ECO:0000313" key="3">
    <source>
        <dbReference type="Proteomes" id="UP001050975"/>
    </source>
</evidence>
<dbReference type="EMBL" id="BLAY01000220">
    <property type="protein sequence ID" value="GET43407.1"/>
    <property type="molecule type" value="Genomic_DNA"/>
</dbReference>
<name>A0AAV3XTJ5_9CYAN</name>
<reference evidence="2" key="1">
    <citation type="submission" date="2019-10" db="EMBL/GenBank/DDBJ databases">
        <title>Draft genome sequece of Microseira wollei NIES-4236.</title>
        <authorList>
            <person name="Yamaguchi H."/>
            <person name="Suzuki S."/>
            <person name="Kawachi M."/>
        </authorList>
    </citation>
    <scope>NUCLEOTIDE SEQUENCE</scope>
    <source>
        <strain evidence="2">NIES-4236</strain>
    </source>
</reference>
<feature type="transmembrane region" description="Helical" evidence="1">
    <location>
        <begin position="31"/>
        <end position="49"/>
    </location>
</feature>
<keyword evidence="3" id="KW-1185">Reference proteome</keyword>
<accession>A0AAV3XTJ5</accession>
<comment type="caution">
    <text evidence="2">The sequence shown here is derived from an EMBL/GenBank/DDBJ whole genome shotgun (WGS) entry which is preliminary data.</text>
</comment>
<protein>
    <submittedName>
        <fullName evidence="2">Uncharacterized protein</fullName>
    </submittedName>
</protein>
<proteinExistence type="predicted"/>
<dbReference type="AlphaFoldDB" id="A0AAV3XTJ5"/>
<gene>
    <name evidence="2" type="ORF">MiSe_82300</name>
</gene>
<organism evidence="2 3">
    <name type="scientific">Microseira wollei NIES-4236</name>
    <dbReference type="NCBI Taxonomy" id="2530354"/>
    <lineage>
        <taxon>Bacteria</taxon>
        <taxon>Bacillati</taxon>
        <taxon>Cyanobacteriota</taxon>
        <taxon>Cyanophyceae</taxon>
        <taxon>Oscillatoriophycideae</taxon>
        <taxon>Aerosakkonematales</taxon>
        <taxon>Aerosakkonemataceae</taxon>
        <taxon>Microseira</taxon>
    </lineage>
</organism>
<keyword evidence="1" id="KW-0812">Transmembrane</keyword>